<evidence type="ECO:0000256" key="10">
    <source>
        <dbReference type="ARBA" id="ARBA00047481"/>
    </source>
</evidence>
<dbReference type="CDD" id="cd00609">
    <property type="entry name" value="AAT_like"/>
    <property type="match status" value="1"/>
</dbReference>
<feature type="modified residue" description="N6-(pyridoxal phosphate)lysine" evidence="11">
    <location>
        <position position="219"/>
    </location>
</feature>
<dbReference type="InterPro" id="IPR015424">
    <property type="entry name" value="PyrdxlP-dep_Trfase"/>
</dbReference>
<dbReference type="RefSeq" id="WP_090697354.1">
    <property type="nucleotide sequence ID" value="NZ_FOSP01000004.1"/>
</dbReference>
<dbReference type="InterPro" id="IPR015422">
    <property type="entry name" value="PyrdxlP-dep_Trfase_small"/>
</dbReference>
<evidence type="ECO:0000256" key="1">
    <source>
        <dbReference type="ARBA" id="ARBA00001933"/>
    </source>
</evidence>
<evidence type="ECO:0000256" key="7">
    <source>
        <dbReference type="ARBA" id="ARBA00022679"/>
    </source>
</evidence>
<evidence type="ECO:0000256" key="11">
    <source>
        <dbReference type="HAMAP-Rule" id="MF_01023"/>
    </source>
</evidence>
<accession>A0A1I3YQA1</accession>
<dbReference type="Pfam" id="PF00155">
    <property type="entry name" value="Aminotran_1_2"/>
    <property type="match status" value="1"/>
</dbReference>
<evidence type="ECO:0000256" key="8">
    <source>
        <dbReference type="ARBA" id="ARBA00022898"/>
    </source>
</evidence>
<dbReference type="InterPro" id="IPR005861">
    <property type="entry name" value="HisP_aminotrans"/>
</dbReference>
<evidence type="ECO:0000259" key="12">
    <source>
        <dbReference type="Pfam" id="PF00155"/>
    </source>
</evidence>
<keyword evidence="5 11" id="KW-0032">Aminotransferase</keyword>
<comment type="similarity">
    <text evidence="3 11">Belongs to the class-II pyridoxal-phosphate-dependent aminotransferase family. Histidinol-phosphate aminotransferase subfamily.</text>
</comment>
<evidence type="ECO:0000256" key="5">
    <source>
        <dbReference type="ARBA" id="ARBA00022576"/>
    </source>
</evidence>
<reference evidence="14" key="1">
    <citation type="submission" date="2016-10" db="EMBL/GenBank/DDBJ databases">
        <authorList>
            <person name="Varghese N."/>
            <person name="Submissions S."/>
        </authorList>
    </citation>
    <scope>NUCLEOTIDE SEQUENCE [LARGE SCALE GENOMIC DNA]</scope>
    <source>
        <strain evidence="14">Nm69</strain>
    </source>
</reference>
<evidence type="ECO:0000256" key="2">
    <source>
        <dbReference type="ARBA" id="ARBA00005011"/>
    </source>
</evidence>
<dbReference type="Gene3D" id="3.40.640.10">
    <property type="entry name" value="Type I PLP-dependent aspartate aminotransferase-like (Major domain)"/>
    <property type="match status" value="1"/>
</dbReference>
<dbReference type="InterPro" id="IPR004839">
    <property type="entry name" value="Aminotransferase_I/II_large"/>
</dbReference>
<keyword evidence="9 11" id="KW-0368">Histidine biosynthesis</keyword>
<keyword evidence="14" id="KW-1185">Reference proteome</keyword>
<dbReference type="OrthoDB" id="9813612at2"/>
<comment type="pathway">
    <text evidence="2 11">Amino-acid biosynthesis; L-histidine biosynthesis; L-histidine from 5-phospho-alpha-D-ribose 1-diphosphate: step 7/9.</text>
</comment>
<proteinExistence type="inferred from homology"/>
<dbReference type="PANTHER" id="PTHR42885">
    <property type="entry name" value="HISTIDINOL-PHOSPHATE AMINOTRANSFERASE-RELATED"/>
    <property type="match status" value="1"/>
</dbReference>
<dbReference type="GO" id="GO:0030170">
    <property type="term" value="F:pyridoxal phosphate binding"/>
    <property type="evidence" value="ECO:0007669"/>
    <property type="project" value="InterPro"/>
</dbReference>
<dbReference type="AlphaFoldDB" id="A0A1I3YQA1"/>
<dbReference type="PANTHER" id="PTHR42885:SF2">
    <property type="entry name" value="HISTIDINOL-PHOSPHATE AMINOTRANSFERASE"/>
    <property type="match status" value="1"/>
</dbReference>
<dbReference type="STRING" id="52441.SAMN05216302_1004106"/>
<comment type="cofactor">
    <cofactor evidence="1 11">
        <name>pyridoxal 5'-phosphate</name>
        <dbReference type="ChEBI" id="CHEBI:597326"/>
    </cofactor>
</comment>
<gene>
    <name evidence="11" type="primary">hisC</name>
    <name evidence="13" type="ORF">SAMN05216302_1004106</name>
</gene>
<evidence type="ECO:0000256" key="3">
    <source>
        <dbReference type="ARBA" id="ARBA00007970"/>
    </source>
</evidence>
<comment type="subunit">
    <text evidence="4 11">Homodimer.</text>
</comment>
<keyword evidence="8 11" id="KW-0663">Pyridoxal phosphate</keyword>
<dbReference type="HAMAP" id="MF_01023">
    <property type="entry name" value="HisC_aminotrans_2"/>
    <property type="match status" value="1"/>
</dbReference>
<dbReference type="SUPFAM" id="SSF53383">
    <property type="entry name" value="PLP-dependent transferases"/>
    <property type="match status" value="1"/>
</dbReference>
<dbReference type="Proteomes" id="UP000199533">
    <property type="component" value="Unassembled WGS sequence"/>
</dbReference>
<sequence>MAHLNNPTEIIRPELLALHAYHVPAATGMIKLDAMENPYALPQSLQNEIAQLAATAPINRYPDPNAADLKASLREALDIPDSMAVLLGNGSDEIIQLIAMAAAKPDAVLLSVEPAFVMFRMIATFADMKYVGVPLKTNLSLDIDAMLKAIEQHRPAVIFLAYPNNPTGNLFEEDALLQIIEATPGIVVIDEAYQAFAGVSMMNRLEQYPNLLLMRTLSKSGLAGLRLGLLIGRSMWLDEFEKLRLPYNVGVMTQLIAQAVLRHTDVLTAQAERIKIERTNMLAQLAAMDKLAVYPSDANFILFRVNNATEIFQTLKQKGILIKNLDGAHTLLDNCLRVTVGTPEENAQFLATLHTILREKV</sequence>
<organism evidence="13 14">
    <name type="scientific">Nitrosomonas aestuarii</name>
    <dbReference type="NCBI Taxonomy" id="52441"/>
    <lineage>
        <taxon>Bacteria</taxon>
        <taxon>Pseudomonadati</taxon>
        <taxon>Pseudomonadota</taxon>
        <taxon>Betaproteobacteria</taxon>
        <taxon>Nitrosomonadales</taxon>
        <taxon>Nitrosomonadaceae</taxon>
        <taxon>Nitrosomonas</taxon>
    </lineage>
</organism>
<dbReference type="UniPathway" id="UPA00031">
    <property type="reaction ID" value="UER00012"/>
</dbReference>
<dbReference type="NCBIfam" id="TIGR01141">
    <property type="entry name" value="hisC"/>
    <property type="match status" value="1"/>
</dbReference>
<keyword evidence="7 11" id="KW-0808">Transferase</keyword>
<evidence type="ECO:0000313" key="14">
    <source>
        <dbReference type="Proteomes" id="UP000199533"/>
    </source>
</evidence>
<name>A0A1I3YQA1_9PROT</name>
<dbReference type="EMBL" id="FOSP01000004">
    <property type="protein sequence ID" value="SFK34117.1"/>
    <property type="molecule type" value="Genomic_DNA"/>
</dbReference>
<dbReference type="EC" id="2.6.1.9" evidence="11"/>
<evidence type="ECO:0000313" key="13">
    <source>
        <dbReference type="EMBL" id="SFK34117.1"/>
    </source>
</evidence>
<dbReference type="GO" id="GO:0004400">
    <property type="term" value="F:histidinol-phosphate transaminase activity"/>
    <property type="evidence" value="ECO:0007669"/>
    <property type="project" value="UniProtKB-UniRule"/>
</dbReference>
<dbReference type="InterPro" id="IPR015421">
    <property type="entry name" value="PyrdxlP-dep_Trfase_major"/>
</dbReference>
<evidence type="ECO:0000256" key="9">
    <source>
        <dbReference type="ARBA" id="ARBA00023102"/>
    </source>
</evidence>
<evidence type="ECO:0000256" key="6">
    <source>
        <dbReference type="ARBA" id="ARBA00022605"/>
    </source>
</evidence>
<comment type="catalytic activity">
    <reaction evidence="10 11">
        <text>L-histidinol phosphate + 2-oxoglutarate = 3-(imidazol-4-yl)-2-oxopropyl phosphate + L-glutamate</text>
        <dbReference type="Rhea" id="RHEA:23744"/>
        <dbReference type="ChEBI" id="CHEBI:16810"/>
        <dbReference type="ChEBI" id="CHEBI:29985"/>
        <dbReference type="ChEBI" id="CHEBI:57766"/>
        <dbReference type="ChEBI" id="CHEBI:57980"/>
        <dbReference type="EC" id="2.6.1.9"/>
    </reaction>
</comment>
<dbReference type="GO" id="GO:0000105">
    <property type="term" value="P:L-histidine biosynthetic process"/>
    <property type="evidence" value="ECO:0007669"/>
    <property type="project" value="UniProtKB-UniRule"/>
</dbReference>
<feature type="domain" description="Aminotransferase class I/classII large" evidence="12">
    <location>
        <begin position="28"/>
        <end position="351"/>
    </location>
</feature>
<dbReference type="Gene3D" id="3.90.1150.10">
    <property type="entry name" value="Aspartate Aminotransferase, domain 1"/>
    <property type="match status" value="1"/>
</dbReference>
<keyword evidence="6 11" id="KW-0028">Amino-acid biosynthesis</keyword>
<evidence type="ECO:0000256" key="4">
    <source>
        <dbReference type="ARBA" id="ARBA00011738"/>
    </source>
</evidence>
<protein>
    <recommendedName>
        <fullName evidence="11">Histidinol-phosphate aminotransferase</fullName>
        <ecNumber evidence="11">2.6.1.9</ecNumber>
    </recommendedName>
    <alternativeName>
        <fullName evidence="11">Imidazole acetol-phosphate transaminase</fullName>
    </alternativeName>
</protein>